<keyword evidence="7 12" id="KW-0482">Metalloprotease</keyword>
<dbReference type="Pfam" id="PF05572">
    <property type="entry name" value="Peptidase_M43"/>
    <property type="match status" value="1"/>
</dbReference>
<feature type="signal peptide" evidence="9">
    <location>
        <begin position="1"/>
        <end position="23"/>
    </location>
</feature>
<dbReference type="GO" id="GO:0046872">
    <property type="term" value="F:metal ion binding"/>
    <property type="evidence" value="ECO:0007669"/>
    <property type="project" value="UniProtKB-KW"/>
</dbReference>
<dbReference type="Proteomes" id="UP001060919">
    <property type="component" value="Chromosome"/>
</dbReference>
<dbReference type="NCBIfam" id="TIGR04183">
    <property type="entry name" value="Por_Secre_tail"/>
    <property type="match status" value="1"/>
</dbReference>
<evidence type="ECO:0000259" key="10">
    <source>
        <dbReference type="Pfam" id="PF05572"/>
    </source>
</evidence>
<dbReference type="GO" id="GO:0006508">
    <property type="term" value="P:proteolysis"/>
    <property type="evidence" value="ECO:0007669"/>
    <property type="project" value="UniProtKB-KW"/>
</dbReference>
<feature type="domain" description="Peptidase M43 pregnancy-associated plasma-A" evidence="10">
    <location>
        <begin position="183"/>
        <end position="285"/>
    </location>
</feature>
<dbReference type="Pfam" id="PF18962">
    <property type="entry name" value="Por_Secre_tail"/>
    <property type="match status" value="1"/>
</dbReference>
<keyword evidence="8" id="KW-1015">Disulfide bond</keyword>
<reference evidence="12" key="1">
    <citation type="submission" date="2022-09" db="EMBL/GenBank/DDBJ databases">
        <title>Aureispira anguillicida sp. nov., isolated from Leptocephalus of Japanese eel Anguilla japonica.</title>
        <authorList>
            <person name="Yuasa K."/>
            <person name="Mekata T."/>
            <person name="Ikunari K."/>
        </authorList>
    </citation>
    <scope>NUCLEOTIDE SEQUENCE</scope>
    <source>
        <strain evidence="12">EL160426</strain>
    </source>
</reference>
<dbReference type="SUPFAM" id="SSF55486">
    <property type="entry name" value="Metalloproteases ('zincins'), catalytic domain"/>
    <property type="match status" value="1"/>
</dbReference>
<accession>A0A915YFK7</accession>
<evidence type="ECO:0000256" key="6">
    <source>
        <dbReference type="ARBA" id="ARBA00022833"/>
    </source>
</evidence>
<evidence type="ECO:0000256" key="4">
    <source>
        <dbReference type="ARBA" id="ARBA00022729"/>
    </source>
</evidence>
<keyword evidence="3" id="KW-0479">Metal-binding</keyword>
<dbReference type="PANTHER" id="PTHR47466">
    <property type="match status" value="1"/>
</dbReference>
<protein>
    <submittedName>
        <fullName evidence="12">Zinc-dependent metalloprotease</fullName>
    </submittedName>
</protein>
<evidence type="ECO:0000256" key="2">
    <source>
        <dbReference type="ARBA" id="ARBA00022670"/>
    </source>
</evidence>
<dbReference type="RefSeq" id="WP_264793325.1">
    <property type="nucleotide sequence ID" value="NZ_AP026867.1"/>
</dbReference>
<evidence type="ECO:0000256" key="9">
    <source>
        <dbReference type="SAM" id="SignalP"/>
    </source>
</evidence>
<dbReference type="EMBL" id="AP026867">
    <property type="protein sequence ID" value="BDS12224.1"/>
    <property type="molecule type" value="Genomic_DNA"/>
</dbReference>
<dbReference type="GO" id="GO:0008237">
    <property type="term" value="F:metallopeptidase activity"/>
    <property type="evidence" value="ECO:0007669"/>
    <property type="project" value="UniProtKB-KW"/>
</dbReference>
<dbReference type="Gene3D" id="3.40.390.10">
    <property type="entry name" value="Collagenase (Catalytic Domain)"/>
    <property type="match status" value="1"/>
</dbReference>
<dbReference type="AlphaFoldDB" id="A0A915YFK7"/>
<keyword evidence="5" id="KW-0378">Hydrolase</keyword>
<evidence type="ECO:0000256" key="8">
    <source>
        <dbReference type="ARBA" id="ARBA00023157"/>
    </source>
</evidence>
<dbReference type="Gene3D" id="2.60.120.260">
    <property type="entry name" value="Galactose-binding domain-like"/>
    <property type="match status" value="1"/>
</dbReference>
<dbReference type="InterPro" id="IPR026444">
    <property type="entry name" value="Secre_tail"/>
</dbReference>
<keyword evidence="13" id="KW-1185">Reference proteome</keyword>
<keyword evidence="4 9" id="KW-0732">Signal</keyword>
<organism evidence="12 13">
    <name type="scientific">Aureispira anguillae</name>
    <dbReference type="NCBI Taxonomy" id="2864201"/>
    <lineage>
        <taxon>Bacteria</taxon>
        <taxon>Pseudomonadati</taxon>
        <taxon>Bacteroidota</taxon>
        <taxon>Saprospiria</taxon>
        <taxon>Saprospirales</taxon>
        <taxon>Saprospiraceae</taxon>
        <taxon>Aureispira</taxon>
    </lineage>
</organism>
<evidence type="ECO:0000256" key="1">
    <source>
        <dbReference type="ARBA" id="ARBA00008721"/>
    </source>
</evidence>
<dbReference type="KEGG" id="aup:AsAng_0029430"/>
<gene>
    <name evidence="12" type="ORF">AsAng_0029430</name>
</gene>
<dbReference type="PANTHER" id="PTHR47466:SF1">
    <property type="entry name" value="METALLOPROTEASE MEP1 (AFU_ORTHOLOGUE AFUA_1G07730)-RELATED"/>
    <property type="match status" value="1"/>
</dbReference>
<evidence type="ECO:0000313" key="12">
    <source>
        <dbReference type="EMBL" id="BDS12224.1"/>
    </source>
</evidence>
<dbReference type="InterPro" id="IPR008754">
    <property type="entry name" value="Peptidase_M43"/>
</dbReference>
<feature type="domain" description="Secretion system C-terminal sorting" evidence="11">
    <location>
        <begin position="666"/>
        <end position="745"/>
    </location>
</feature>
<comment type="similarity">
    <text evidence="1">Belongs to the peptidase M43B family.</text>
</comment>
<evidence type="ECO:0000313" key="13">
    <source>
        <dbReference type="Proteomes" id="UP001060919"/>
    </source>
</evidence>
<keyword evidence="2" id="KW-0645">Protease</keyword>
<evidence type="ECO:0000256" key="5">
    <source>
        <dbReference type="ARBA" id="ARBA00022801"/>
    </source>
</evidence>
<evidence type="ECO:0000259" key="11">
    <source>
        <dbReference type="Pfam" id="PF18962"/>
    </source>
</evidence>
<sequence>MKTTNFLFLLIPCFLFSGLLLQAQTPENYQQQIHQHTEGEPNHECGAHPTTGQVNYMNLTARERQNYVSQSRAGTIYIPVRHIIVRKSDGTGGISSTDLQNAMDELNTTYAAANIQFYECSKAYVNSDTYYDFETSEEAALAAAYEVANVVNIFHCNTVSNGAGSFYCGYAYFPGGADRIVMKNSCTTNGSTFIHEFGHYFSAYHTHQGGNELVNGSNCSTAGDQICDTPADPNLSGVVNSSCVYTGTATDANGDSYTPQTTNYMSYSRKSCRTVFTNGQIARIRYSAVNDRNYLTCSCFSYDYVGYFNFGSDVSSHNYTTTGTTSLVSVYNCDSDPLQQRVGGCSSAPNSVSVDFDVPAGTDKLRLLLKGGWQNSHSEIHIDGQYQKDFTLNTSSCSTGYTYVYIYNISNHTQDGKVTIELVDPTTGCAGDFIIDYMYVYAANCNESSYAKIPYFTNFNSGILDNYWLTQSSNEFGRAELTNLNGPYSGAYHLVMDVNTNGNYATNQADLRVDLDNCTSPTLYFRWKEFNDETHTQDGVYLSDDGGENFVKVHDLTGGTYNTWTAVSLNLATLATTHGLTLSSEFVIRFQQYDNYKATTDGIAIDYVYVYGCNNTPTPMVIMTDEDRRRGSVVTEFPGWENATNDPLSTDIDAIDETASKTEVDVFPNPADQQLSLNFRQFKTADKVTIKLVNMLGAVQYTTTHNINNGQSDVIGLSIEQLPAGVYSVVIESNNKMLHNKRFVIEH</sequence>
<name>A0A915YFK7_9BACT</name>
<feature type="chain" id="PRO_5038123158" evidence="9">
    <location>
        <begin position="24"/>
        <end position="747"/>
    </location>
</feature>
<dbReference type="InterPro" id="IPR024079">
    <property type="entry name" value="MetalloPept_cat_dom_sf"/>
</dbReference>
<proteinExistence type="inferred from homology"/>
<keyword evidence="6" id="KW-0862">Zinc</keyword>
<evidence type="ECO:0000256" key="3">
    <source>
        <dbReference type="ARBA" id="ARBA00022723"/>
    </source>
</evidence>
<evidence type="ECO:0000256" key="7">
    <source>
        <dbReference type="ARBA" id="ARBA00023049"/>
    </source>
</evidence>